<dbReference type="RefSeq" id="WP_234001344.1">
    <property type="nucleotide sequence ID" value="NZ_JAJVKR010000011.1"/>
</dbReference>
<dbReference type="InterPro" id="IPR029058">
    <property type="entry name" value="AB_hydrolase_fold"/>
</dbReference>
<dbReference type="EMBL" id="JBFBMH010000002">
    <property type="protein sequence ID" value="MEW1973889.1"/>
    <property type="molecule type" value="Genomic_DNA"/>
</dbReference>
<keyword evidence="2" id="KW-0378">Hydrolase</keyword>
<dbReference type="InterPro" id="IPR050228">
    <property type="entry name" value="Carboxylesterase_BioH"/>
</dbReference>
<evidence type="ECO:0000259" key="1">
    <source>
        <dbReference type="Pfam" id="PF00561"/>
    </source>
</evidence>
<gene>
    <name evidence="2" type="ORF">AB0301_02215</name>
</gene>
<dbReference type="PANTHER" id="PTHR43194:SF2">
    <property type="entry name" value="PEROXISOMAL MEMBRANE PROTEIN LPX1"/>
    <property type="match status" value="1"/>
</dbReference>
<protein>
    <submittedName>
        <fullName evidence="2">Alpha/beta hydrolase</fullName>
    </submittedName>
</protein>
<dbReference type="Proteomes" id="UP001553715">
    <property type="component" value="Unassembled WGS sequence"/>
</dbReference>
<organism evidence="2 3">
    <name type="scientific">Microbacterium profundi</name>
    <dbReference type="NCBI Taxonomy" id="450380"/>
    <lineage>
        <taxon>Bacteria</taxon>
        <taxon>Bacillati</taxon>
        <taxon>Actinomycetota</taxon>
        <taxon>Actinomycetes</taxon>
        <taxon>Micrococcales</taxon>
        <taxon>Microbacteriaceae</taxon>
        <taxon>Microbacterium</taxon>
    </lineage>
</organism>
<dbReference type="SUPFAM" id="SSF53474">
    <property type="entry name" value="alpha/beta-Hydrolases"/>
    <property type="match status" value="1"/>
</dbReference>
<keyword evidence="3" id="KW-1185">Reference proteome</keyword>
<proteinExistence type="predicted"/>
<comment type="caution">
    <text evidence="2">The sequence shown here is derived from an EMBL/GenBank/DDBJ whole genome shotgun (WGS) entry which is preliminary data.</text>
</comment>
<feature type="domain" description="AB hydrolase-1" evidence="1">
    <location>
        <begin position="32"/>
        <end position="264"/>
    </location>
</feature>
<dbReference type="GO" id="GO:0016787">
    <property type="term" value="F:hydrolase activity"/>
    <property type="evidence" value="ECO:0007669"/>
    <property type="project" value="UniProtKB-KW"/>
</dbReference>
<evidence type="ECO:0000313" key="2">
    <source>
        <dbReference type="EMBL" id="MEW1973889.1"/>
    </source>
</evidence>
<sequence length="287" mass="30965">MTTESPQPIRVDNDGIALIGDHWPAGDDSKGSVLLLHGGGQRRHSWRGTGEWLARAGWSAYAFDARGHGESDRSPSGDYAVSALVDDAIAIIDKIEEAPVLVGASMGGMTSLIAEGERGPLARGLVLVDIVARIEPAGASRIQEFMRGAPNGFATLEEASDAIAEYNPHRARPKSLDGLRKNLVQQDDGRWHWHWDPQFLQRGTEPEREVRHARAAAAARNIAAPTLLVRGAHSDIVSDEGMQEMRALIPHAQAVEVSAAGHMIAGDDNDVFTGELLRFIDSTALPR</sequence>
<evidence type="ECO:0000313" key="3">
    <source>
        <dbReference type="Proteomes" id="UP001553715"/>
    </source>
</evidence>
<reference evidence="2 3" key="1">
    <citation type="submission" date="2024-06" db="EMBL/GenBank/DDBJ databases">
        <title>The Natural Products Discovery Center: Release of the First 8490 Sequenced Strains for Exploring Actinobacteria Biosynthetic Diversity.</title>
        <authorList>
            <person name="Kalkreuter E."/>
            <person name="Kautsar S.A."/>
            <person name="Yang D."/>
            <person name="Bader C.D."/>
            <person name="Teijaro C.N."/>
            <person name="Fluegel L."/>
            <person name="Davis C.M."/>
            <person name="Simpson J.R."/>
            <person name="Lauterbach L."/>
            <person name="Steele A.D."/>
            <person name="Gui C."/>
            <person name="Meng S."/>
            <person name="Li G."/>
            <person name="Viehrig K."/>
            <person name="Ye F."/>
            <person name="Su P."/>
            <person name="Kiefer A.F."/>
            <person name="Nichols A."/>
            <person name="Cepeda A.J."/>
            <person name="Yan W."/>
            <person name="Fan B."/>
            <person name="Jiang Y."/>
            <person name="Adhikari A."/>
            <person name="Zheng C.-J."/>
            <person name="Schuster L."/>
            <person name="Cowan T.M."/>
            <person name="Smanski M.J."/>
            <person name="Chevrette M.G."/>
            <person name="De Carvalho L.P.S."/>
            <person name="Shen B."/>
        </authorList>
    </citation>
    <scope>NUCLEOTIDE SEQUENCE [LARGE SCALE GENOMIC DNA]</scope>
    <source>
        <strain evidence="2 3">NPDC077434</strain>
    </source>
</reference>
<name>A0ABV3LDB1_9MICO</name>
<dbReference type="InterPro" id="IPR000073">
    <property type="entry name" value="AB_hydrolase_1"/>
</dbReference>
<dbReference type="Gene3D" id="3.40.50.1820">
    <property type="entry name" value="alpha/beta hydrolase"/>
    <property type="match status" value="1"/>
</dbReference>
<accession>A0ABV3LDB1</accession>
<dbReference type="PANTHER" id="PTHR43194">
    <property type="entry name" value="HYDROLASE ALPHA/BETA FOLD FAMILY"/>
    <property type="match status" value="1"/>
</dbReference>
<dbReference type="Pfam" id="PF00561">
    <property type="entry name" value="Abhydrolase_1"/>
    <property type="match status" value="1"/>
</dbReference>